<dbReference type="GO" id="GO:0003676">
    <property type="term" value="F:nucleic acid binding"/>
    <property type="evidence" value="ECO:0007669"/>
    <property type="project" value="InterPro"/>
</dbReference>
<proteinExistence type="predicted"/>
<dbReference type="GO" id="GO:0042575">
    <property type="term" value="C:DNA polymerase complex"/>
    <property type="evidence" value="ECO:0007669"/>
    <property type="project" value="UniProtKB-ARBA"/>
</dbReference>
<dbReference type="GO" id="GO:0004523">
    <property type="term" value="F:RNA-DNA hybrid ribonuclease activity"/>
    <property type="evidence" value="ECO:0007669"/>
    <property type="project" value="InterPro"/>
</dbReference>
<evidence type="ECO:0000313" key="4">
    <source>
        <dbReference type="Proteomes" id="UP001497644"/>
    </source>
</evidence>
<dbReference type="InterPro" id="IPR012337">
    <property type="entry name" value="RNaseH-like_sf"/>
</dbReference>
<dbReference type="InterPro" id="IPR036397">
    <property type="entry name" value="RNaseH_sf"/>
</dbReference>
<dbReference type="Pfam" id="PF00075">
    <property type="entry name" value="RNase_H"/>
    <property type="match status" value="1"/>
</dbReference>
<dbReference type="Gene3D" id="3.60.10.10">
    <property type="entry name" value="Endonuclease/exonuclease/phosphatase"/>
    <property type="match status" value="1"/>
</dbReference>
<evidence type="ECO:0000259" key="2">
    <source>
        <dbReference type="PROSITE" id="PS50879"/>
    </source>
</evidence>
<dbReference type="EMBL" id="OZ034838">
    <property type="protein sequence ID" value="CAL1679380.1"/>
    <property type="molecule type" value="Genomic_DNA"/>
</dbReference>
<dbReference type="CDD" id="cd09276">
    <property type="entry name" value="Rnase_HI_RT_non_LTR"/>
    <property type="match status" value="1"/>
</dbReference>
<feature type="domain" description="Reverse transcriptase" evidence="1">
    <location>
        <begin position="481"/>
        <end position="748"/>
    </location>
</feature>
<evidence type="ECO:0000259" key="1">
    <source>
        <dbReference type="PROSITE" id="PS50878"/>
    </source>
</evidence>
<dbReference type="InterPro" id="IPR052560">
    <property type="entry name" value="RdDP_mobile_element"/>
</dbReference>
<sequence length="1282" mass="148937">MTSIIVWNARGIREKREEIIKHIKDYDIFAITESKVQNYYVVNIPGYTAVRLDSCGNNSGGIIIFVKKKFEYKIIDCENIIGHNNTCDVAGISIDNLDLDVIIIYRRPYGVTQKSYWNKICRMGSIRKNTIIAGDFNSHHTTWNCANIDSNGENLLQTMTSFNFFCINRDTMTRINSPHERASNIDLIFVSLPAIKLVTYKQLEDPWDSDHYPLLIEYKRGVECYRKRSNRLSTRGTDWDEYSKLVNSLHLETKNRCENEGRDITYANHVEIMYKAVNVATGRKEKQSLEKDNKNNNKVYKNNPVKWWDADCNKVIMERKQKLKTYLSDGSVSSFIEYKKSCAIVRRTVKTKKRECFKEFCNSINRWTGLSYVWKTVRILKNSFSRVTWNVWQTSDREKVVLQEVDKIAHPSVTPHNDHFVPYTYDTDEDTMNAEFSMAELNRAIGCVKRLSAPGRDGIDYEMIRRLPMDFRITLLKTLNNIWITADIPNEWRMYQVHFIDKIGKKKVRPIALSSCMGKIMERMINERLIWWAENNNVIHNSQNGFRRGRSCTNNLVKITADIKSSLYKEEYTLAAFLDVSAAYDNVQFHILLRKLIKNKCPSRMILFLDSWLQERTTQFIINNKGFVIERAVRKGLPQGAVLSPLLYDIYTADIPDNIPDNIRIVQFADDIAIYTRGLDRQENKSSLYNALMIIDNNLSEIGLQLEPSKTSIMEFSKGGYVDSNMDMDFKGKVISNTPEARFLGIIMDNQLKFENHVSYIRGKMEKANDVVKYVSGVTRGPEINTALMLYKSLVRSVSDYGGFVYAPVTRAAEIKLERGQFLGLRTALGYRNSTPTNVIIAESKVTYMRNRALHLAKNFCTKIMKFGPDNIMKSIEELCINESLYCYKRPLRMTSVLVKAWNDVKRYSTMLGKGEEGYPIWKMEYLALTNNMEVDLDYGAQYSCLEKKSFAMTELASMAYGEQDKSLIDGVIEKYNMRSRPIIVYTDGSQSKESNSTGASMVCDEEDIAYYVSMPKECSIFTAEAFAVKTALEILVRSYESKGYNYKNNIIFSDCQGVLKALKNNKLSVYHNRYILEARDLYWKLTTQFNISIYFIWIPSHRGFVGNEIADLLAKQGALERADDSIYVPFQDLTKIFKENEWNDTQERLIAQARFKGKHYFCNYYKRSRKKCWFSTIQADRYFGTLINRIRANHYNLNASLARKGYIASAQCDCGHEHEDIDHVIWTCTRYNSQRIQMRKDFVTQKLTNCNEERISDIIKHENWKKLYSIYQFICRIKRVI</sequence>
<keyword evidence="4" id="KW-1185">Reference proteome</keyword>
<dbReference type="InterPro" id="IPR002156">
    <property type="entry name" value="RNaseH_domain"/>
</dbReference>
<protein>
    <recommendedName>
        <fullName evidence="5">Pol-like protein</fullName>
    </recommendedName>
</protein>
<dbReference type="PROSITE" id="PS50879">
    <property type="entry name" value="RNASE_H_1"/>
    <property type="match status" value="1"/>
</dbReference>
<dbReference type="Gene3D" id="3.30.420.10">
    <property type="entry name" value="Ribonuclease H-like superfamily/Ribonuclease H"/>
    <property type="match status" value="1"/>
</dbReference>
<dbReference type="PANTHER" id="PTHR36688:SF2">
    <property type="entry name" value="ENDONUCLEASE_EXONUCLEASE_PHOSPHATASE DOMAIN-CONTAINING PROTEIN"/>
    <property type="match status" value="1"/>
</dbReference>
<dbReference type="Proteomes" id="UP001497644">
    <property type="component" value="Chromosome 15"/>
</dbReference>
<dbReference type="InterPro" id="IPR005135">
    <property type="entry name" value="Endo/exonuclease/phosphatase"/>
</dbReference>
<dbReference type="InterPro" id="IPR036691">
    <property type="entry name" value="Endo/exonu/phosph_ase_sf"/>
</dbReference>
<name>A0AAV2NHZ8_9HYME</name>
<dbReference type="GO" id="GO:0071897">
    <property type="term" value="P:DNA biosynthetic process"/>
    <property type="evidence" value="ECO:0007669"/>
    <property type="project" value="UniProtKB-ARBA"/>
</dbReference>
<dbReference type="PANTHER" id="PTHR36688">
    <property type="entry name" value="ENDO/EXONUCLEASE/PHOSPHATASE DOMAIN-CONTAINING PROTEIN"/>
    <property type="match status" value="1"/>
</dbReference>
<dbReference type="SUPFAM" id="SSF53098">
    <property type="entry name" value="Ribonuclease H-like"/>
    <property type="match status" value="1"/>
</dbReference>
<dbReference type="Pfam" id="PF00078">
    <property type="entry name" value="RVT_1"/>
    <property type="match status" value="1"/>
</dbReference>
<dbReference type="InterPro" id="IPR000477">
    <property type="entry name" value="RT_dom"/>
</dbReference>
<dbReference type="InterPro" id="IPR043502">
    <property type="entry name" value="DNA/RNA_pol_sf"/>
</dbReference>
<dbReference type="SUPFAM" id="SSF56672">
    <property type="entry name" value="DNA/RNA polymerases"/>
    <property type="match status" value="1"/>
</dbReference>
<organism evidence="3 4">
    <name type="scientific">Lasius platythorax</name>
    <dbReference type="NCBI Taxonomy" id="488582"/>
    <lineage>
        <taxon>Eukaryota</taxon>
        <taxon>Metazoa</taxon>
        <taxon>Ecdysozoa</taxon>
        <taxon>Arthropoda</taxon>
        <taxon>Hexapoda</taxon>
        <taxon>Insecta</taxon>
        <taxon>Pterygota</taxon>
        <taxon>Neoptera</taxon>
        <taxon>Endopterygota</taxon>
        <taxon>Hymenoptera</taxon>
        <taxon>Apocrita</taxon>
        <taxon>Aculeata</taxon>
        <taxon>Formicoidea</taxon>
        <taxon>Formicidae</taxon>
        <taxon>Formicinae</taxon>
        <taxon>Lasius</taxon>
        <taxon>Lasius</taxon>
    </lineage>
</organism>
<dbReference type="SUPFAM" id="SSF56219">
    <property type="entry name" value="DNase I-like"/>
    <property type="match status" value="1"/>
</dbReference>
<accession>A0AAV2NHZ8</accession>
<reference evidence="3" key="1">
    <citation type="submission" date="2024-04" db="EMBL/GenBank/DDBJ databases">
        <authorList>
            <consortium name="Molecular Ecology Group"/>
        </authorList>
    </citation>
    <scope>NUCLEOTIDE SEQUENCE</scope>
</reference>
<feature type="domain" description="RNase H type-1" evidence="2">
    <location>
        <begin position="979"/>
        <end position="1120"/>
    </location>
</feature>
<dbReference type="Pfam" id="PF14529">
    <property type="entry name" value="Exo_endo_phos_2"/>
    <property type="match status" value="1"/>
</dbReference>
<gene>
    <name evidence="3" type="ORF">LPLAT_LOCUS5072</name>
</gene>
<evidence type="ECO:0008006" key="5">
    <source>
        <dbReference type="Google" id="ProtNLM"/>
    </source>
</evidence>
<dbReference type="CDD" id="cd01650">
    <property type="entry name" value="RT_nLTR_like"/>
    <property type="match status" value="1"/>
</dbReference>
<dbReference type="PROSITE" id="PS50878">
    <property type="entry name" value="RT_POL"/>
    <property type="match status" value="1"/>
</dbReference>
<evidence type="ECO:0000313" key="3">
    <source>
        <dbReference type="EMBL" id="CAL1679380.1"/>
    </source>
</evidence>